<dbReference type="RefSeq" id="WP_390248670.1">
    <property type="nucleotide sequence ID" value="NZ_JBHSDT010000001.1"/>
</dbReference>
<reference evidence="2" key="1">
    <citation type="journal article" date="2019" name="Int. J. Syst. Evol. Microbiol.">
        <title>The Global Catalogue of Microorganisms (GCM) 10K type strain sequencing project: providing services to taxonomists for standard genome sequencing and annotation.</title>
        <authorList>
            <consortium name="The Broad Institute Genomics Platform"/>
            <consortium name="The Broad Institute Genome Sequencing Center for Infectious Disease"/>
            <person name="Wu L."/>
            <person name="Ma J."/>
        </authorList>
    </citation>
    <scope>NUCLEOTIDE SEQUENCE [LARGE SCALE GENOMIC DNA]</scope>
    <source>
        <strain evidence="2">CCUG 37865</strain>
    </source>
</reference>
<organism evidence="1 2">
    <name type="scientific">Gracilibacillus xinjiangensis</name>
    <dbReference type="NCBI Taxonomy" id="1193282"/>
    <lineage>
        <taxon>Bacteria</taxon>
        <taxon>Bacillati</taxon>
        <taxon>Bacillota</taxon>
        <taxon>Bacilli</taxon>
        <taxon>Bacillales</taxon>
        <taxon>Bacillaceae</taxon>
        <taxon>Gracilibacillus</taxon>
    </lineage>
</organism>
<sequence>MNHDANKIIDTISNEWENDFVQARRKIAVLVEDNRLLEVENKLLKKKLEDKAA</sequence>
<keyword evidence="2" id="KW-1185">Reference proteome</keyword>
<accession>A0ABV8WT47</accession>
<comment type="caution">
    <text evidence="1">The sequence shown here is derived from an EMBL/GenBank/DDBJ whole genome shotgun (WGS) entry which is preliminary data.</text>
</comment>
<proteinExistence type="predicted"/>
<evidence type="ECO:0008006" key="3">
    <source>
        <dbReference type="Google" id="ProtNLM"/>
    </source>
</evidence>
<evidence type="ECO:0000313" key="2">
    <source>
        <dbReference type="Proteomes" id="UP001595882"/>
    </source>
</evidence>
<name>A0ABV8WT47_9BACI</name>
<protein>
    <recommendedName>
        <fullName evidence="3">Phage protein</fullName>
    </recommendedName>
</protein>
<evidence type="ECO:0000313" key="1">
    <source>
        <dbReference type="EMBL" id="MFC4401776.1"/>
    </source>
</evidence>
<gene>
    <name evidence="1" type="ORF">ACFOY7_01515</name>
</gene>
<dbReference type="Proteomes" id="UP001595882">
    <property type="component" value="Unassembled WGS sequence"/>
</dbReference>
<dbReference type="EMBL" id="JBHSDT010000001">
    <property type="protein sequence ID" value="MFC4401776.1"/>
    <property type="molecule type" value="Genomic_DNA"/>
</dbReference>